<name>A0A915KD87_ROMCU</name>
<evidence type="ECO:0000313" key="1">
    <source>
        <dbReference type="Proteomes" id="UP000887565"/>
    </source>
</evidence>
<proteinExistence type="predicted"/>
<accession>A0A915KD87</accession>
<dbReference type="AlphaFoldDB" id="A0A915KD87"/>
<keyword evidence="1" id="KW-1185">Reference proteome</keyword>
<sequence>MMKEIQEFCYVILFGKYFFVIQALRTHQRCQAPTLEYLTISVYNVKKRTRFQVWMDSGIIRNTFLVLYQKDKSNEWNIS</sequence>
<evidence type="ECO:0000313" key="2">
    <source>
        <dbReference type="WBParaSite" id="nRc.2.0.1.t35889-RA"/>
    </source>
</evidence>
<organism evidence="1 2">
    <name type="scientific">Romanomermis culicivorax</name>
    <name type="common">Nematode worm</name>
    <dbReference type="NCBI Taxonomy" id="13658"/>
    <lineage>
        <taxon>Eukaryota</taxon>
        <taxon>Metazoa</taxon>
        <taxon>Ecdysozoa</taxon>
        <taxon>Nematoda</taxon>
        <taxon>Enoplea</taxon>
        <taxon>Dorylaimia</taxon>
        <taxon>Mermithida</taxon>
        <taxon>Mermithoidea</taxon>
        <taxon>Mermithidae</taxon>
        <taxon>Romanomermis</taxon>
    </lineage>
</organism>
<protein>
    <submittedName>
        <fullName evidence="2">Uncharacterized protein</fullName>
    </submittedName>
</protein>
<reference evidence="2" key="1">
    <citation type="submission" date="2022-11" db="UniProtKB">
        <authorList>
            <consortium name="WormBaseParasite"/>
        </authorList>
    </citation>
    <scope>IDENTIFICATION</scope>
</reference>
<dbReference type="WBParaSite" id="nRc.2.0.1.t35889-RA">
    <property type="protein sequence ID" value="nRc.2.0.1.t35889-RA"/>
    <property type="gene ID" value="nRc.2.0.1.g35889"/>
</dbReference>
<dbReference type="Proteomes" id="UP000887565">
    <property type="component" value="Unplaced"/>
</dbReference>